<dbReference type="Proteomes" id="UP000263014">
    <property type="component" value="Unassembled WGS sequence"/>
</dbReference>
<dbReference type="EMBL" id="CYZE01000001">
    <property type="protein sequence ID" value="CUN38732.1"/>
    <property type="molecule type" value="Genomic_DNA"/>
</dbReference>
<dbReference type="RefSeq" id="WP_002604444.1">
    <property type="nucleotide sequence ID" value="NZ_CABIXC010000001.1"/>
</dbReference>
<protein>
    <submittedName>
        <fullName evidence="4 5">Extracellular solute-binding protein</fullName>
    </submittedName>
</protein>
<dbReference type="PANTHER" id="PTHR43649:SF17">
    <property type="entry name" value="ABC TRANSPORTER SOLUTE BINDING PROTEIN-SUGAR TRANSPORT"/>
    <property type="match status" value="1"/>
</dbReference>
<evidence type="ECO:0000313" key="4">
    <source>
        <dbReference type="EMBL" id="CUN38732.1"/>
    </source>
</evidence>
<dbReference type="OrthoDB" id="2636783at2"/>
<dbReference type="EMBL" id="QTJW01000036">
    <property type="protein sequence ID" value="RGD66728.1"/>
    <property type="molecule type" value="Genomic_DNA"/>
</dbReference>
<gene>
    <name evidence="4" type="primary">lipO_1</name>
    <name evidence="5" type="ORF">DWX31_31100</name>
    <name evidence="6" type="ORF">DXD79_32855</name>
    <name evidence="4" type="ORF">ERS852407_00027</name>
</gene>
<feature type="compositionally biased region" description="Low complexity" evidence="1">
    <location>
        <begin position="28"/>
        <end position="46"/>
    </location>
</feature>
<dbReference type="Gene3D" id="3.40.190.10">
    <property type="entry name" value="Periplasmic binding protein-like II"/>
    <property type="match status" value="1"/>
</dbReference>
<accession>A0A173WGY9</accession>
<evidence type="ECO:0000313" key="7">
    <source>
        <dbReference type="Proteomes" id="UP000095651"/>
    </source>
</evidence>
<evidence type="ECO:0000256" key="2">
    <source>
        <dbReference type="SAM" id="SignalP"/>
    </source>
</evidence>
<evidence type="ECO:0000313" key="6">
    <source>
        <dbReference type="EMBL" id="RGI95080.1"/>
    </source>
</evidence>
<organism evidence="4 7">
    <name type="scientific">Hungatella hathewayi</name>
    <dbReference type="NCBI Taxonomy" id="154046"/>
    <lineage>
        <taxon>Bacteria</taxon>
        <taxon>Bacillati</taxon>
        <taxon>Bacillota</taxon>
        <taxon>Clostridia</taxon>
        <taxon>Lachnospirales</taxon>
        <taxon>Lachnospiraceae</taxon>
        <taxon>Hungatella</taxon>
    </lineage>
</organism>
<feature type="chain" id="PRO_5042332635" evidence="2">
    <location>
        <begin position="23"/>
        <end position="538"/>
    </location>
</feature>
<proteinExistence type="predicted"/>
<feature type="compositionally biased region" description="Basic and acidic residues" evidence="1">
    <location>
        <begin position="47"/>
        <end position="59"/>
    </location>
</feature>
<dbReference type="InterPro" id="IPR050490">
    <property type="entry name" value="Bact_solute-bd_prot1"/>
</dbReference>
<evidence type="ECO:0000259" key="3">
    <source>
        <dbReference type="Pfam" id="PF12010"/>
    </source>
</evidence>
<dbReference type="InterPro" id="IPR022627">
    <property type="entry name" value="DUF3502"/>
</dbReference>
<dbReference type="InterPro" id="IPR006059">
    <property type="entry name" value="SBP"/>
</dbReference>
<sequence length="538" mass="59088">MRKRKVWACAVLSAAMAASLMTGCGSSKTTDGGTAASADTKAAGETTAEKGAETDASKTAEEPVTLKWYMSLNPVDADTDKVIAALNEYTKEKIGVTIDYTVIANPDYKEKMPTLINSGEYFDICFTADWTTNYVQFVAKDAFMDITDAVKQYAPETYEFIPESLWKAVSVNGKIYGVPSYKEMGWQSGFFVNSTMAEKYGIDLSSVKTLEDYTEVLKTVKEKADAAGEDVIGLSGLGSSGGSFNMLYPYESLSGSRALPGAAAVPEYEYFKDQTGVFNQYATQEYMDYCKLVRSWYEAGYMSKDPVNYDTDIANRDNDFKNGKLFSYIISYAPGAAEAEAAKTGHGVTFVPLMDPLFETKNARGGILAISSASEHPDKALEFINLLNTDEYVGTLIRHGIEGQHYSAVGDNQVDRTMGGTLKIEDNGYVDYTYGWQFGTPFNQKWDISYPDNIEQLFEEYNAKAITAPHNGFTLDNSPVETEIAAISNVVDENAKALESGMVDPEVYIPQFLDALNKNGVEDLLAEISKQLTENGYQ</sequence>
<evidence type="ECO:0000256" key="1">
    <source>
        <dbReference type="SAM" id="MobiDB-lite"/>
    </source>
</evidence>
<evidence type="ECO:0000313" key="9">
    <source>
        <dbReference type="Proteomes" id="UP000263014"/>
    </source>
</evidence>
<dbReference type="PANTHER" id="PTHR43649">
    <property type="entry name" value="ARABINOSE-BINDING PROTEIN-RELATED"/>
    <property type="match status" value="1"/>
</dbReference>
<feature type="region of interest" description="Disordered" evidence="1">
    <location>
        <begin position="28"/>
        <end position="59"/>
    </location>
</feature>
<evidence type="ECO:0000313" key="5">
    <source>
        <dbReference type="EMBL" id="RGD66728.1"/>
    </source>
</evidence>
<reference evidence="4 7" key="1">
    <citation type="submission" date="2015-09" db="EMBL/GenBank/DDBJ databases">
        <authorList>
            <consortium name="Pathogen Informatics"/>
        </authorList>
    </citation>
    <scope>NUCLEOTIDE SEQUENCE [LARGE SCALE GENOMIC DNA]</scope>
    <source>
        <strain evidence="4 7">2789STDY5608850</strain>
    </source>
</reference>
<dbReference type="Proteomes" id="UP000261023">
    <property type="component" value="Unassembled WGS sequence"/>
</dbReference>
<dbReference type="Proteomes" id="UP000095651">
    <property type="component" value="Unassembled WGS sequence"/>
</dbReference>
<dbReference type="PROSITE" id="PS51257">
    <property type="entry name" value="PROKAR_LIPOPROTEIN"/>
    <property type="match status" value="1"/>
</dbReference>
<dbReference type="EMBL" id="QSON01000035">
    <property type="protein sequence ID" value="RGI95080.1"/>
    <property type="molecule type" value="Genomic_DNA"/>
</dbReference>
<feature type="domain" description="DUF3502" evidence="3">
    <location>
        <begin position="471"/>
        <end position="534"/>
    </location>
</feature>
<feature type="signal peptide" evidence="2">
    <location>
        <begin position="1"/>
        <end position="22"/>
    </location>
</feature>
<dbReference type="SUPFAM" id="SSF53850">
    <property type="entry name" value="Periplasmic binding protein-like II"/>
    <property type="match status" value="1"/>
</dbReference>
<dbReference type="Pfam" id="PF12010">
    <property type="entry name" value="DUF3502"/>
    <property type="match status" value="1"/>
</dbReference>
<dbReference type="Pfam" id="PF13416">
    <property type="entry name" value="SBP_bac_8"/>
    <property type="match status" value="1"/>
</dbReference>
<dbReference type="AlphaFoldDB" id="A0A173WGY9"/>
<evidence type="ECO:0000313" key="8">
    <source>
        <dbReference type="Proteomes" id="UP000261023"/>
    </source>
</evidence>
<reference evidence="8 9" key="2">
    <citation type="submission" date="2018-08" db="EMBL/GenBank/DDBJ databases">
        <title>A genome reference for cultivated species of the human gut microbiota.</title>
        <authorList>
            <person name="Zou Y."/>
            <person name="Xue W."/>
            <person name="Luo G."/>
        </authorList>
    </citation>
    <scope>NUCLEOTIDE SEQUENCE [LARGE SCALE GENOMIC DNA]</scope>
    <source>
        <strain evidence="5 8">AF19-13AC</strain>
        <strain evidence="6 9">TM09-12</strain>
    </source>
</reference>
<name>A0A173WGY9_9FIRM</name>
<keyword evidence="2" id="KW-0732">Signal</keyword>